<feature type="domain" description="4Fe-4S ferredoxin-type" evidence="2">
    <location>
        <begin position="68"/>
        <end position="99"/>
    </location>
</feature>
<accession>A0A1J5S059</accession>
<name>A0A1J5S059_9ZZZZ</name>
<evidence type="ECO:0000259" key="2">
    <source>
        <dbReference type="PROSITE" id="PS51379"/>
    </source>
</evidence>
<dbReference type="InterPro" id="IPR009051">
    <property type="entry name" value="Helical_ferredxn"/>
</dbReference>
<dbReference type="PROSITE" id="PS00198">
    <property type="entry name" value="4FE4S_FER_1"/>
    <property type="match status" value="1"/>
</dbReference>
<gene>
    <name evidence="3" type="ORF">GALL_164070</name>
</gene>
<dbReference type="SUPFAM" id="SSF46548">
    <property type="entry name" value="alpha-helical ferredoxin"/>
    <property type="match status" value="1"/>
</dbReference>
<dbReference type="Pfam" id="PF13183">
    <property type="entry name" value="Fer4_8"/>
    <property type="match status" value="1"/>
</dbReference>
<dbReference type="GO" id="GO:0005886">
    <property type="term" value="C:plasma membrane"/>
    <property type="evidence" value="ECO:0007669"/>
    <property type="project" value="TreeGrafter"/>
</dbReference>
<evidence type="ECO:0000256" key="1">
    <source>
        <dbReference type="SAM" id="MobiDB-lite"/>
    </source>
</evidence>
<dbReference type="PANTHER" id="PTHR43255">
    <property type="entry name" value="IRON-SULFUR-BINDING OXIDOREDUCTASE FADF-RELATED-RELATED"/>
    <property type="match status" value="1"/>
</dbReference>
<dbReference type="InterPro" id="IPR017900">
    <property type="entry name" value="4Fe4S_Fe_S_CS"/>
</dbReference>
<evidence type="ECO:0000313" key="3">
    <source>
        <dbReference type="EMBL" id="OIR01506.1"/>
    </source>
</evidence>
<comment type="caution">
    <text evidence="3">The sequence shown here is derived from an EMBL/GenBank/DDBJ whole genome shotgun (WGS) entry which is preliminary data.</text>
</comment>
<proteinExistence type="predicted"/>
<protein>
    <submittedName>
        <fullName evidence="3">Succinate dehydrogenase/fumarate reductase iron-sulfur subunit</fullName>
    </submittedName>
</protein>
<dbReference type="AlphaFoldDB" id="A0A1J5S059"/>
<dbReference type="InterPro" id="IPR051460">
    <property type="entry name" value="HdrC_iron-sulfur_subunit"/>
</dbReference>
<dbReference type="GO" id="GO:0051536">
    <property type="term" value="F:iron-sulfur cluster binding"/>
    <property type="evidence" value="ECO:0007669"/>
    <property type="project" value="InterPro"/>
</dbReference>
<reference evidence="3" key="1">
    <citation type="submission" date="2016-10" db="EMBL/GenBank/DDBJ databases">
        <title>Sequence of Gallionella enrichment culture.</title>
        <authorList>
            <person name="Poehlein A."/>
            <person name="Muehling M."/>
            <person name="Daniel R."/>
        </authorList>
    </citation>
    <scope>NUCLEOTIDE SEQUENCE</scope>
</reference>
<dbReference type="PROSITE" id="PS51379">
    <property type="entry name" value="4FE4S_FER_2"/>
    <property type="match status" value="1"/>
</dbReference>
<organism evidence="3">
    <name type="scientific">mine drainage metagenome</name>
    <dbReference type="NCBI Taxonomy" id="410659"/>
    <lineage>
        <taxon>unclassified sequences</taxon>
        <taxon>metagenomes</taxon>
        <taxon>ecological metagenomes</taxon>
    </lineage>
</organism>
<feature type="region of interest" description="Disordered" evidence="1">
    <location>
        <begin position="1"/>
        <end position="42"/>
    </location>
</feature>
<sequence length="242" mass="27594">MSILQTGADKPTTAPAPSPPRSGFAQSEVPLPPRESRLRAPPEPAMKIKRTIKYESDRVKGFCEEIMRIPGCDQLQACIQCGTCSGICPLSIYMDYTPRRVIALVRADFKNEVLRSHTVWLCASCYACTVECPRQIRITDIMYGLKQRAIKEGIYPRHFPIPVLAQEFSKMVLRKGRITETLLVMRLFLKANWRAVLGSWRLGFGLIRTGRFVLRSERIERQDELRSMLAADDRGRKPKEKP</sequence>
<dbReference type="PANTHER" id="PTHR43255:SF2">
    <property type="entry name" value="HETERODISULFIDE REDUCTASE RELATED PROTEIN"/>
    <property type="match status" value="1"/>
</dbReference>
<dbReference type="EMBL" id="MLJW01000083">
    <property type="protein sequence ID" value="OIR01506.1"/>
    <property type="molecule type" value="Genomic_DNA"/>
</dbReference>
<dbReference type="Gene3D" id="1.10.1060.10">
    <property type="entry name" value="Alpha-helical ferredoxin"/>
    <property type="match status" value="1"/>
</dbReference>
<dbReference type="InterPro" id="IPR017896">
    <property type="entry name" value="4Fe4S_Fe-S-bd"/>
</dbReference>